<dbReference type="PRINTS" id="PR00723">
    <property type="entry name" value="SUBTILISIN"/>
</dbReference>
<name>A0ABX1PRR8_9RHOO</name>
<keyword evidence="7" id="KW-1185">Reference proteome</keyword>
<evidence type="ECO:0000256" key="1">
    <source>
        <dbReference type="ARBA" id="ARBA00022670"/>
    </source>
</evidence>
<keyword evidence="1 4" id="KW-0645">Protease</keyword>
<keyword evidence="2 4" id="KW-0378">Hydrolase</keyword>
<dbReference type="Proteomes" id="UP000615989">
    <property type="component" value="Unassembled WGS sequence"/>
</dbReference>
<evidence type="ECO:0000313" key="6">
    <source>
        <dbReference type="EMBL" id="NMG27204.1"/>
    </source>
</evidence>
<dbReference type="CDD" id="cd04842">
    <property type="entry name" value="Peptidases_S8_Kp43_protease"/>
    <property type="match status" value="1"/>
</dbReference>
<dbReference type="EMBL" id="WTVG01000174">
    <property type="protein sequence ID" value="NMG27204.1"/>
    <property type="molecule type" value="Genomic_DNA"/>
</dbReference>
<dbReference type="InterPro" id="IPR015500">
    <property type="entry name" value="Peptidase_S8_subtilisin-rel"/>
</dbReference>
<feature type="active site" description="Charge relay system" evidence="4">
    <location>
        <position position="153"/>
    </location>
</feature>
<dbReference type="InterPro" id="IPR000209">
    <property type="entry name" value="Peptidase_S8/S53_dom"/>
</dbReference>
<dbReference type="InterPro" id="IPR036852">
    <property type="entry name" value="Peptidase_S8/S53_dom_sf"/>
</dbReference>
<evidence type="ECO:0000256" key="3">
    <source>
        <dbReference type="ARBA" id="ARBA00022825"/>
    </source>
</evidence>
<evidence type="ECO:0000256" key="4">
    <source>
        <dbReference type="PROSITE-ProRule" id="PRU01240"/>
    </source>
</evidence>
<organism evidence="6 7">
    <name type="scientific">Aromatoleum anaerobium</name>
    <dbReference type="NCBI Taxonomy" id="182180"/>
    <lineage>
        <taxon>Bacteria</taxon>
        <taxon>Pseudomonadati</taxon>
        <taxon>Pseudomonadota</taxon>
        <taxon>Betaproteobacteria</taxon>
        <taxon>Rhodocyclales</taxon>
        <taxon>Rhodocyclaceae</taxon>
        <taxon>Aromatoleum</taxon>
    </lineage>
</organism>
<dbReference type="InterPro" id="IPR022398">
    <property type="entry name" value="Peptidase_S8_His-AS"/>
</dbReference>
<evidence type="ECO:0000259" key="5">
    <source>
        <dbReference type="Pfam" id="PF00082"/>
    </source>
</evidence>
<feature type="active site" description="Charge relay system" evidence="4">
    <location>
        <position position="117"/>
    </location>
</feature>
<dbReference type="InterPro" id="IPR051048">
    <property type="entry name" value="Peptidase_S8/S53_subtilisin"/>
</dbReference>
<dbReference type="PANTHER" id="PTHR43399">
    <property type="entry name" value="SUBTILISIN-RELATED"/>
    <property type="match status" value="1"/>
</dbReference>
<dbReference type="Pfam" id="PF00082">
    <property type="entry name" value="Peptidase_S8"/>
    <property type="match status" value="1"/>
</dbReference>
<dbReference type="PROSITE" id="PS51892">
    <property type="entry name" value="SUBTILASE"/>
    <property type="match status" value="1"/>
</dbReference>
<dbReference type="Gene3D" id="3.40.50.200">
    <property type="entry name" value="Peptidase S8/S53 domain"/>
    <property type="match status" value="1"/>
</dbReference>
<evidence type="ECO:0000313" key="7">
    <source>
        <dbReference type="Proteomes" id="UP000615989"/>
    </source>
</evidence>
<comment type="caution">
    <text evidence="6">The sequence shown here is derived from an EMBL/GenBank/DDBJ whole genome shotgun (WGS) entry which is preliminary data.</text>
</comment>
<protein>
    <submittedName>
        <fullName evidence="6">S8 family serine peptidase</fullName>
    </submittedName>
</protein>
<dbReference type="SUPFAM" id="SSF52743">
    <property type="entry name" value="Subtilisin-like"/>
    <property type="match status" value="1"/>
</dbReference>
<reference evidence="6" key="1">
    <citation type="submission" date="2019-12" db="EMBL/GenBank/DDBJ databases">
        <title>Comparative genomics gives insights into the taxonomy of the Azoarcus-Aromatoleum group and reveals separate origins of nif in the plant-associated Azoarcus and non-plant-associated Aromatoleum sub-groups.</title>
        <authorList>
            <person name="Lafos M."/>
            <person name="Maluk M."/>
            <person name="Batista M."/>
            <person name="Junghare M."/>
            <person name="Carmona M."/>
            <person name="Faoro H."/>
            <person name="Cruz L.M."/>
            <person name="Battistoni F."/>
            <person name="De Souza E."/>
            <person name="Pedrosa F."/>
            <person name="Chen W.-M."/>
            <person name="Poole P.S."/>
            <person name="Dixon R.A."/>
            <person name="James E.K."/>
        </authorList>
    </citation>
    <scope>NUCLEOTIDE SEQUENCE</scope>
    <source>
        <strain evidence="6">LuFRes1</strain>
    </source>
</reference>
<comment type="similarity">
    <text evidence="4">Belongs to the peptidase S8 family.</text>
</comment>
<dbReference type="PANTHER" id="PTHR43399:SF5">
    <property type="entry name" value="PEPTIDASE S8 FAMILY WITH PROTEASE-ASSOCIATED DOMAIN"/>
    <property type="match status" value="1"/>
</dbReference>
<feature type="domain" description="Peptidase S8/S53" evidence="5">
    <location>
        <begin position="108"/>
        <end position="376"/>
    </location>
</feature>
<dbReference type="PROSITE" id="PS00137">
    <property type="entry name" value="SUBTILASE_HIS"/>
    <property type="match status" value="1"/>
</dbReference>
<dbReference type="InterPro" id="IPR034058">
    <property type="entry name" value="TagA/B/C/D_pept_dom"/>
</dbReference>
<accession>A0ABX1PRR8</accession>
<sequence length="377" mass="39589">MSLAEAAAGPAQTHSTMPQTIDVVFHRDVDPTNATVKVALAAGLDPADVPPMGHKARIVVAESRLPELAALDEVRTIEPVVPVKLHNDVARKILRIDSTNPGPLQFEGDGQIVAVADTGFDKGLTTTVHPAFTGRVLKLYPLGRAKANDPHGHGTHVAGSVLADGNSTKLGQRVRGTAPRAKLVLQALLDPAGGLGGIPVNLQALFSPPYSVDGARVHTNSWGSTVGDGRYDSQAYELDDFVWQNRDCIICFAAGNEGTDADADGVVDPTSITPPGTAKNCITVGASENDRPTFALKYGSGWPIDFPTNPVASDLTANNPEGMVAFSSRGPTRDLRFKPDVVAPGTYVLSARSRDTTSTGFGVSADPEYMYDSGTSV</sequence>
<feature type="active site" description="Charge relay system" evidence="4">
    <location>
        <position position="376"/>
    </location>
</feature>
<evidence type="ECO:0000256" key="2">
    <source>
        <dbReference type="ARBA" id="ARBA00022801"/>
    </source>
</evidence>
<keyword evidence="3 4" id="KW-0720">Serine protease</keyword>
<gene>
    <name evidence="6" type="ORF">GO606_21445</name>
</gene>
<proteinExistence type="inferred from homology"/>